<dbReference type="AlphaFoldDB" id="A0A9P8VU23"/>
<evidence type="ECO:0000313" key="1">
    <source>
        <dbReference type="EMBL" id="KAH6879499.1"/>
    </source>
</evidence>
<proteinExistence type="predicted"/>
<keyword evidence="2" id="KW-1185">Reference proteome</keyword>
<dbReference type="Proteomes" id="UP000777438">
    <property type="component" value="Unassembled WGS sequence"/>
</dbReference>
<reference evidence="1 2" key="1">
    <citation type="journal article" date="2021" name="Nat. Commun.">
        <title>Genetic determinants of endophytism in the Arabidopsis root mycobiome.</title>
        <authorList>
            <person name="Mesny F."/>
            <person name="Miyauchi S."/>
            <person name="Thiergart T."/>
            <person name="Pickel B."/>
            <person name="Atanasova L."/>
            <person name="Karlsson M."/>
            <person name="Huettel B."/>
            <person name="Barry K.W."/>
            <person name="Haridas S."/>
            <person name="Chen C."/>
            <person name="Bauer D."/>
            <person name="Andreopoulos W."/>
            <person name="Pangilinan J."/>
            <person name="LaButti K."/>
            <person name="Riley R."/>
            <person name="Lipzen A."/>
            <person name="Clum A."/>
            <person name="Drula E."/>
            <person name="Henrissat B."/>
            <person name="Kohler A."/>
            <person name="Grigoriev I.V."/>
            <person name="Martin F.M."/>
            <person name="Hacquard S."/>
        </authorList>
    </citation>
    <scope>NUCLEOTIDE SEQUENCE [LARGE SCALE GENOMIC DNA]</scope>
    <source>
        <strain evidence="1 2">MPI-CAGE-CH-0241</strain>
    </source>
</reference>
<dbReference type="OrthoDB" id="5091830at2759"/>
<name>A0A9P8VU23_9HYPO</name>
<sequence length="813" mass="89834">MDTTSSSSSAPSWQIDIPSLTGLITRAGARGLQQLAHAGVDMHTIGCIMTLGEITPACDNFRRAMHQKRAGQRRHSWFIHDLVEFGAGVNFVVDEFLKTRAGENVLAMLTSISILPETATIEILTKLFEEVHAPAHGTPSYGQLQAVRSVALPLARALDFKDQVVIFHVWLCNQFANRTGRTEASGTHPFFNMHGSTGPIPDNSTILAILTSLKSILIQPAPPNRRLIFYGLSGAAWLSVYASKVLGVSVCIRAPNWEIIPISGSYASAKVLIIPGDTTTIEVEQETDPSVVIVRGPRGSGAQYEWLIDCGDPRVDIVALICGWPVVDRAEMGSLIFSMALDYVALLDAGHVDYDLTALHSNGFRKYHSGHKHLMDSRLRDILRLMGLPSHLFEVVDWSHYFTVLTNSIPWNCLQLNDVLFHRMGKMEGTYDSCGHAVLTPPELNVAPNFCPRCGIEWCVRRLSFAAAVLSFTDWATQFRKLSMDALLANTAMDFEGNLVHRRRSFILDFYGGYYGVSAKDFGKQLTFAVSLLCCPNQSQEFLTGQLNRIIGINLDGVLLVENAGVIASLQPGSPRFRLCEGEFVLNGDKRRLLVSSASGGHVSRDIGKPGLAIDPWKEDYQYSATLSVNAKLSAEEIDLRYEYVTSPTSHSNSMNIIFDVDIHELIQNLHCMFTTAKCHHNPRTPRPMVESLFLLCDHETGDVKACKSGSVISGEDDNYDIDMCFWRDNRGDTWTVVDPVFSQHLDDIIGDDDRSFYVFPVAGNPVSQWAAACFSGKSTDNVLILQDMMCLDCMAEALSDGSRTNIEVITQV</sequence>
<comment type="caution">
    <text evidence="1">The sequence shown here is derived from an EMBL/GenBank/DDBJ whole genome shotgun (WGS) entry which is preliminary data.</text>
</comment>
<organism evidence="1 2">
    <name type="scientific">Thelonectria olida</name>
    <dbReference type="NCBI Taxonomy" id="1576542"/>
    <lineage>
        <taxon>Eukaryota</taxon>
        <taxon>Fungi</taxon>
        <taxon>Dikarya</taxon>
        <taxon>Ascomycota</taxon>
        <taxon>Pezizomycotina</taxon>
        <taxon>Sordariomycetes</taxon>
        <taxon>Hypocreomycetidae</taxon>
        <taxon>Hypocreales</taxon>
        <taxon>Nectriaceae</taxon>
        <taxon>Thelonectria</taxon>
    </lineage>
</organism>
<accession>A0A9P8VU23</accession>
<gene>
    <name evidence="1" type="ORF">B0T10DRAFT_496539</name>
</gene>
<protein>
    <submittedName>
        <fullName evidence="1">Uncharacterized protein</fullName>
    </submittedName>
</protein>
<dbReference type="EMBL" id="JAGPYM010000029">
    <property type="protein sequence ID" value="KAH6879499.1"/>
    <property type="molecule type" value="Genomic_DNA"/>
</dbReference>
<evidence type="ECO:0000313" key="2">
    <source>
        <dbReference type="Proteomes" id="UP000777438"/>
    </source>
</evidence>